<evidence type="ECO:0000313" key="1">
    <source>
        <dbReference type="EMBL" id="KTQ85499.1"/>
    </source>
</evidence>
<reference evidence="1 2" key="1">
    <citation type="journal article" date="2016" name="Front. Microbiol.">
        <title>Genomic Resource of Rice Seed Associated Bacteria.</title>
        <authorList>
            <person name="Midha S."/>
            <person name="Bansal K."/>
            <person name="Sharma S."/>
            <person name="Kumar N."/>
            <person name="Patil P.P."/>
            <person name="Chaudhry V."/>
            <person name="Patil P.B."/>
        </authorList>
    </citation>
    <scope>NUCLEOTIDE SEQUENCE [LARGE SCALE GENOMIC DNA]</scope>
    <source>
        <strain evidence="1 2">NS226</strain>
    </source>
</reference>
<organism evidence="1 2">
    <name type="scientific">Aureimonas ureilytica</name>
    <dbReference type="NCBI Taxonomy" id="401562"/>
    <lineage>
        <taxon>Bacteria</taxon>
        <taxon>Pseudomonadati</taxon>
        <taxon>Pseudomonadota</taxon>
        <taxon>Alphaproteobacteria</taxon>
        <taxon>Hyphomicrobiales</taxon>
        <taxon>Aurantimonadaceae</taxon>
        <taxon>Aureimonas</taxon>
    </lineage>
</organism>
<gene>
    <name evidence="1" type="ORF">NS226_19510</name>
</gene>
<dbReference type="Proteomes" id="UP000078272">
    <property type="component" value="Unassembled WGS sequence"/>
</dbReference>
<accession>A0A175R649</accession>
<protein>
    <submittedName>
        <fullName evidence="1">Uncharacterized protein</fullName>
    </submittedName>
</protein>
<proteinExistence type="predicted"/>
<name>A0A175R649_9HYPH</name>
<dbReference type="AlphaFoldDB" id="A0A175R649"/>
<dbReference type="PATRIC" id="fig|401562.3.peg.4019"/>
<sequence length="164" mass="18122">MLAAALGPLLPAVEKARQDRLQTLRLEKAIFEMARDQMVEFVHADRTSFTAGLALPRLGRAGVIGVLPAIAPAGAKRHRAAALGAEADAGQQRRPARHPCGHYHRIAGFETGLNGVERLPLDQRRHRHHRHFTLRLLLAILMRARVEPVLADIGRAGQDRVDLR</sequence>
<evidence type="ECO:0000313" key="2">
    <source>
        <dbReference type="Proteomes" id="UP000078272"/>
    </source>
</evidence>
<dbReference type="EMBL" id="LDPZ01000057">
    <property type="protein sequence ID" value="KTQ85499.1"/>
    <property type="molecule type" value="Genomic_DNA"/>
</dbReference>
<comment type="caution">
    <text evidence="1">The sequence shown here is derived from an EMBL/GenBank/DDBJ whole genome shotgun (WGS) entry which is preliminary data.</text>
</comment>